<proteinExistence type="predicted"/>
<evidence type="ECO:0000313" key="3">
    <source>
        <dbReference type="Proteomes" id="UP000295388"/>
    </source>
</evidence>
<dbReference type="SUPFAM" id="SSF53474">
    <property type="entry name" value="alpha/beta-Hydrolases"/>
    <property type="match status" value="1"/>
</dbReference>
<dbReference type="OrthoDB" id="3210164at2"/>
<organism evidence="2 3">
    <name type="scientific">Kribbella caucasensis</name>
    <dbReference type="NCBI Taxonomy" id="2512215"/>
    <lineage>
        <taxon>Bacteria</taxon>
        <taxon>Bacillati</taxon>
        <taxon>Actinomycetota</taxon>
        <taxon>Actinomycetes</taxon>
        <taxon>Propionibacteriales</taxon>
        <taxon>Kribbellaceae</taxon>
        <taxon>Kribbella</taxon>
    </lineage>
</organism>
<sequence length="302" mass="32527">MNAKTVNKVKVPGATLHYEVTGSGPVLLLIAGGFTDGGVFESIVGQPVSRVGDSLTWAAPRHAPRGVGEAATMNPASRPLLRLAMHAPGHRPPSSNLRHGTLAAEYTVVAYDPRGNSRSPYDEAPVDERVDRSAADALAVLDVVGGDEPAYVFGSSSGAITGLELLARYPDRVRILVAHEPPAVEVLPDVEVARAFFEDVHGTFRTDGVEAALRLFSGGLGFDEEDEPAPEDLRPEYREVMERMGANMAVFFAHKLLPFTRYRPELAALKEVAHKLVPAAGIESAKHLVVPCRRQNRRSRSG</sequence>
<dbReference type="RefSeq" id="WP_133804414.1">
    <property type="nucleotide sequence ID" value="NZ_SNWQ01000022.1"/>
</dbReference>
<dbReference type="InterPro" id="IPR050471">
    <property type="entry name" value="AB_hydrolase"/>
</dbReference>
<reference evidence="2 3" key="1">
    <citation type="submission" date="2019-03" db="EMBL/GenBank/DDBJ databases">
        <title>Genomic Encyclopedia of Type Strains, Phase III (KMG-III): the genomes of soil and plant-associated and newly described type strains.</title>
        <authorList>
            <person name="Whitman W."/>
        </authorList>
    </citation>
    <scope>NUCLEOTIDE SEQUENCE [LARGE SCALE GENOMIC DNA]</scope>
    <source>
        <strain evidence="2 3">VKM Ac-2527</strain>
    </source>
</reference>
<comment type="caution">
    <text evidence="2">The sequence shown here is derived from an EMBL/GenBank/DDBJ whole genome shotgun (WGS) entry which is preliminary data.</text>
</comment>
<dbReference type="Gene3D" id="3.40.50.1820">
    <property type="entry name" value="alpha/beta hydrolase"/>
    <property type="match status" value="1"/>
</dbReference>
<dbReference type="InterPro" id="IPR029058">
    <property type="entry name" value="AB_hydrolase_fold"/>
</dbReference>
<protein>
    <submittedName>
        <fullName evidence="2">Alpha/beta hydrolase family protein</fullName>
    </submittedName>
</protein>
<dbReference type="InterPro" id="IPR000073">
    <property type="entry name" value="AB_hydrolase_1"/>
</dbReference>
<keyword evidence="2" id="KW-0378">Hydrolase</keyword>
<dbReference type="Pfam" id="PF00561">
    <property type="entry name" value="Abhydrolase_1"/>
    <property type="match status" value="1"/>
</dbReference>
<feature type="domain" description="AB hydrolase-1" evidence="1">
    <location>
        <begin position="102"/>
        <end position="212"/>
    </location>
</feature>
<name>A0A4R6JHS7_9ACTN</name>
<dbReference type="EMBL" id="SNWQ01000022">
    <property type="protein sequence ID" value="TDO35650.1"/>
    <property type="molecule type" value="Genomic_DNA"/>
</dbReference>
<evidence type="ECO:0000259" key="1">
    <source>
        <dbReference type="Pfam" id="PF00561"/>
    </source>
</evidence>
<accession>A0A4R6JHS7</accession>
<dbReference type="GO" id="GO:0004806">
    <property type="term" value="F:triacylglycerol lipase activity"/>
    <property type="evidence" value="ECO:0007669"/>
    <property type="project" value="TreeGrafter"/>
</dbReference>
<keyword evidence="3" id="KW-1185">Reference proteome</keyword>
<dbReference type="PANTHER" id="PTHR43433">
    <property type="entry name" value="HYDROLASE, ALPHA/BETA FOLD FAMILY PROTEIN"/>
    <property type="match status" value="1"/>
</dbReference>
<dbReference type="PANTHER" id="PTHR43433:SF5">
    <property type="entry name" value="AB HYDROLASE-1 DOMAIN-CONTAINING PROTEIN"/>
    <property type="match status" value="1"/>
</dbReference>
<dbReference type="Proteomes" id="UP000295388">
    <property type="component" value="Unassembled WGS sequence"/>
</dbReference>
<gene>
    <name evidence="2" type="ORF">EV643_12261</name>
</gene>
<evidence type="ECO:0000313" key="2">
    <source>
        <dbReference type="EMBL" id="TDO35650.1"/>
    </source>
</evidence>
<dbReference type="GO" id="GO:0046503">
    <property type="term" value="P:glycerolipid catabolic process"/>
    <property type="evidence" value="ECO:0007669"/>
    <property type="project" value="TreeGrafter"/>
</dbReference>
<dbReference type="AlphaFoldDB" id="A0A4R6JHS7"/>